<dbReference type="EMBL" id="RAWI01000313">
    <property type="protein sequence ID" value="RKH96866.1"/>
    <property type="molecule type" value="Genomic_DNA"/>
</dbReference>
<name>A0ABX9QBU5_9BACT</name>
<dbReference type="SUPFAM" id="SSF53850">
    <property type="entry name" value="Periplasmic binding protein-like II"/>
    <property type="match status" value="1"/>
</dbReference>
<protein>
    <recommendedName>
        <fullName evidence="4">Phosphate/phosphite/phosphonate ABC transporter substrate-binding protein</fullName>
    </recommendedName>
</protein>
<gene>
    <name evidence="2" type="ORF">D7Y13_30375</name>
</gene>
<evidence type="ECO:0000256" key="1">
    <source>
        <dbReference type="SAM" id="MobiDB-lite"/>
    </source>
</evidence>
<reference evidence="2 3" key="1">
    <citation type="submission" date="2018-09" db="EMBL/GenBank/DDBJ databases">
        <authorList>
            <person name="Livingstone P.G."/>
            <person name="Whitworth D.E."/>
        </authorList>
    </citation>
    <scope>NUCLEOTIDE SEQUENCE [LARGE SCALE GENOMIC DNA]</scope>
    <source>
        <strain evidence="2 3">CA031B</strain>
    </source>
</reference>
<evidence type="ECO:0000313" key="2">
    <source>
        <dbReference type="EMBL" id="RKH96866.1"/>
    </source>
</evidence>
<dbReference type="Pfam" id="PF12974">
    <property type="entry name" value="Phosphonate-bd"/>
    <property type="match status" value="1"/>
</dbReference>
<feature type="region of interest" description="Disordered" evidence="1">
    <location>
        <begin position="311"/>
        <end position="336"/>
    </location>
</feature>
<organism evidence="2 3">
    <name type="scientific">Corallococcus praedator</name>
    <dbReference type="NCBI Taxonomy" id="2316724"/>
    <lineage>
        <taxon>Bacteria</taxon>
        <taxon>Pseudomonadati</taxon>
        <taxon>Myxococcota</taxon>
        <taxon>Myxococcia</taxon>
        <taxon>Myxococcales</taxon>
        <taxon>Cystobacterineae</taxon>
        <taxon>Myxococcaceae</taxon>
        <taxon>Corallococcus</taxon>
    </lineage>
</organism>
<accession>A0ABX9QBU5</accession>
<sequence>MEGSPAGTLRTGGRLRRQPGRGHRGGDAVKKTPTFVARCGLVLFAAVLFLVASPASAAPKKATLGVFLATTLSDGQERFQYAEALAQKLEASLGRPVAARSFGRYEDFSKAVGEGLIDFAVVDAWAAVQLGAKAQPVAYAPRSGETQQRWAIISTQKGSVKDLAGKRMAVVKGAGSLDPKFVSHVVLGGDLDAQKHFKLVPVPNVESAVKMLEAKGAEAALVPVAHAPKDLRVLFRSGRVPGAVLVELKGSGDSLSQSLSAVGAVAPFDAFAAIPGREFEDFRKLVTQGPPRRQPVLADAPELRVETPALVQSESLGPALPPFTDDLAVTSEQPDD</sequence>
<dbReference type="Gene3D" id="3.40.190.10">
    <property type="entry name" value="Periplasmic binding protein-like II"/>
    <property type="match status" value="1"/>
</dbReference>
<dbReference type="Proteomes" id="UP000278907">
    <property type="component" value="Unassembled WGS sequence"/>
</dbReference>
<evidence type="ECO:0008006" key="4">
    <source>
        <dbReference type="Google" id="ProtNLM"/>
    </source>
</evidence>
<proteinExistence type="predicted"/>
<keyword evidence="3" id="KW-1185">Reference proteome</keyword>
<comment type="caution">
    <text evidence="2">The sequence shown here is derived from an EMBL/GenBank/DDBJ whole genome shotgun (WGS) entry which is preliminary data.</text>
</comment>
<feature type="region of interest" description="Disordered" evidence="1">
    <location>
        <begin position="1"/>
        <end position="29"/>
    </location>
</feature>
<feature type="compositionally biased region" description="Basic residues" evidence="1">
    <location>
        <begin position="13"/>
        <end position="23"/>
    </location>
</feature>
<evidence type="ECO:0000313" key="3">
    <source>
        <dbReference type="Proteomes" id="UP000278907"/>
    </source>
</evidence>